<evidence type="ECO:0000313" key="3">
    <source>
        <dbReference type="EMBL" id="RWR72030.1"/>
    </source>
</evidence>
<protein>
    <submittedName>
        <fullName evidence="3">Putative disease resistance protein isoform X2</fullName>
    </submittedName>
</protein>
<evidence type="ECO:0000313" key="4">
    <source>
        <dbReference type="Proteomes" id="UP000283530"/>
    </source>
</evidence>
<dbReference type="PANTHER" id="PTHR33463:SF209">
    <property type="entry name" value="DISEASE RESISTANCE PROTEIN RPS2-LIKE"/>
    <property type="match status" value="1"/>
</dbReference>
<feature type="domain" description="NB-ARC" evidence="2">
    <location>
        <begin position="55"/>
        <end position="111"/>
    </location>
</feature>
<name>A0A3S3PSM6_9MAGN</name>
<dbReference type="PANTHER" id="PTHR33463">
    <property type="entry name" value="NB-ARC DOMAIN-CONTAINING PROTEIN-RELATED"/>
    <property type="match status" value="1"/>
</dbReference>
<dbReference type="SUPFAM" id="SSF52540">
    <property type="entry name" value="P-loop containing nucleoside triphosphate hydrolases"/>
    <property type="match status" value="1"/>
</dbReference>
<proteinExistence type="predicted"/>
<dbReference type="InterPro" id="IPR002182">
    <property type="entry name" value="NB-ARC"/>
</dbReference>
<feature type="region of interest" description="Disordered" evidence="1">
    <location>
        <begin position="1"/>
        <end position="22"/>
    </location>
</feature>
<reference evidence="3 4" key="1">
    <citation type="journal article" date="2019" name="Nat. Plants">
        <title>Stout camphor tree genome fills gaps in understanding of flowering plant genome evolution.</title>
        <authorList>
            <person name="Chaw S.M."/>
            <person name="Liu Y.C."/>
            <person name="Wu Y.W."/>
            <person name="Wang H.Y."/>
            <person name="Lin C.I."/>
            <person name="Wu C.S."/>
            <person name="Ke H.M."/>
            <person name="Chang L.Y."/>
            <person name="Hsu C.Y."/>
            <person name="Yang H.T."/>
            <person name="Sudianto E."/>
            <person name="Hsu M.H."/>
            <person name="Wu K.P."/>
            <person name="Wang L.N."/>
            <person name="Leebens-Mack J.H."/>
            <person name="Tsai I.J."/>
        </authorList>
    </citation>
    <scope>NUCLEOTIDE SEQUENCE [LARGE SCALE GENOMIC DNA]</scope>
    <source>
        <strain evidence="4">cv. Chaw 1501</strain>
        <tissue evidence="3">Young leaves</tissue>
    </source>
</reference>
<gene>
    <name evidence="3" type="ORF">CKAN_00022200</name>
</gene>
<feature type="compositionally biased region" description="Basic and acidic residues" evidence="1">
    <location>
        <begin position="1"/>
        <end position="11"/>
    </location>
</feature>
<dbReference type="GO" id="GO:0043531">
    <property type="term" value="F:ADP binding"/>
    <property type="evidence" value="ECO:0007669"/>
    <property type="project" value="InterPro"/>
</dbReference>
<dbReference type="InterPro" id="IPR027417">
    <property type="entry name" value="P-loop_NTPase"/>
</dbReference>
<dbReference type="InterPro" id="IPR050905">
    <property type="entry name" value="Plant_NBS-LRR"/>
</dbReference>
<accession>A0A3S3PSM6</accession>
<evidence type="ECO:0000259" key="2">
    <source>
        <dbReference type="Pfam" id="PF00931"/>
    </source>
</evidence>
<evidence type="ECO:0000256" key="1">
    <source>
        <dbReference type="SAM" id="MobiDB-lite"/>
    </source>
</evidence>
<comment type="caution">
    <text evidence="3">The sequence shown here is derived from an EMBL/GenBank/DDBJ whole genome shotgun (WGS) entry which is preliminary data.</text>
</comment>
<sequence length="112" mass="12484">MSSRKITDLNNKRPKLKGNEFSNAPLEKVEPQIVGMNSLTDSEPRLQKILGLIADVKVGKIGIWGMGGIGKTRTLKLLNNRLEESHMFDIVIWVTVSGEGSRRKVQNEIAEL</sequence>
<dbReference type="AlphaFoldDB" id="A0A3S3PSM6"/>
<dbReference type="Pfam" id="PF00931">
    <property type="entry name" value="NB-ARC"/>
    <property type="match status" value="1"/>
</dbReference>
<dbReference type="EMBL" id="QPKB01000001">
    <property type="protein sequence ID" value="RWR72030.1"/>
    <property type="molecule type" value="Genomic_DNA"/>
</dbReference>
<dbReference type="Gene3D" id="3.40.50.300">
    <property type="entry name" value="P-loop containing nucleotide triphosphate hydrolases"/>
    <property type="match status" value="1"/>
</dbReference>
<keyword evidence="4" id="KW-1185">Reference proteome</keyword>
<organism evidence="3 4">
    <name type="scientific">Cinnamomum micranthum f. kanehirae</name>
    <dbReference type="NCBI Taxonomy" id="337451"/>
    <lineage>
        <taxon>Eukaryota</taxon>
        <taxon>Viridiplantae</taxon>
        <taxon>Streptophyta</taxon>
        <taxon>Embryophyta</taxon>
        <taxon>Tracheophyta</taxon>
        <taxon>Spermatophyta</taxon>
        <taxon>Magnoliopsida</taxon>
        <taxon>Magnoliidae</taxon>
        <taxon>Laurales</taxon>
        <taxon>Lauraceae</taxon>
        <taxon>Cinnamomum</taxon>
    </lineage>
</organism>
<dbReference type="Proteomes" id="UP000283530">
    <property type="component" value="Unassembled WGS sequence"/>
</dbReference>